<dbReference type="InterPro" id="IPR016059">
    <property type="entry name" value="DNA_ligase_ATP-dep_CS"/>
</dbReference>
<dbReference type="CDD" id="cd07971">
    <property type="entry name" value="OBF_DNA_ligase_LigD"/>
    <property type="match status" value="1"/>
</dbReference>
<dbReference type="PROSITE" id="PS00697">
    <property type="entry name" value="DNA_LIGASE_A1"/>
    <property type="match status" value="1"/>
</dbReference>
<evidence type="ECO:0000313" key="6">
    <source>
        <dbReference type="EMBL" id="TGB17110.1"/>
    </source>
</evidence>
<dbReference type="CDD" id="cd07906">
    <property type="entry name" value="Adenylation_DNA_ligase_LigD_LigC"/>
    <property type="match status" value="1"/>
</dbReference>
<keyword evidence="3 6" id="KW-0436">Ligase</keyword>
<sequence>MLATPGPLPTGGDWAYEVKWDGARALVHLPGDGGVLLTSRTGRLVTDSYPELGALAVPGLAAVLDGEIVALDETGRPDFGRMQQRMGLTRPAAVRAAARAYPVTLMLFDVLRLGGRDTTGLPYTERRELLERLPVDVPQAAVPPYWPPGLGRVAMDWTLDRGLEGVVAKRVGSRYEPGRRSREWIKTKHVRTVEVRIGGWVPRDEGERALRSLLVGVAGAVGLRYAGSVGTGFSERESALLAELLRPLDTPAPPFEDSGGIEVEQPVRWVRPVLVGEVEFLEWTRGGRLRAPVWRGLRGPPEVVPY</sequence>
<dbReference type="Gene3D" id="2.40.50.140">
    <property type="entry name" value="Nucleic acid-binding proteins"/>
    <property type="match status" value="1"/>
</dbReference>
<dbReference type="InterPro" id="IPR012340">
    <property type="entry name" value="NA-bd_OB-fold"/>
</dbReference>
<dbReference type="InterPro" id="IPR012309">
    <property type="entry name" value="DNA_ligase_ATP-dep_C"/>
</dbReference>
<evidence type="ECO:0000259" key="5">
    <source>
        <dbReference type="PROSITE" id="PS50160"/>
    </source>
</evidence>
<comment type="catalytic activity">
    <reaction evidence="4">
        <text>ATP + (deoxyribonucleotide)n-3'-hydroxyl + 5'-phospho-(deoxyribonucleotide)m = (deoxyribonucleotide)n+m + AMP + diphosphate.</text>
        <dbReference type="EC" id="6.5.1.1"/>
    </reaction>
</comment>
<organism evidence="6 7">
    <name type="scientific">Streptomyces palmae</name>
    <dbReference type="NCBI Taxonomy" id="1701085"/>
    <lineage>
        <taxon>Bacteria</taxon>
        <taxon>Bacillati</taxon>
        <taxon>Actinomycetota</taxon>
        <taxon>Actinomycetes</taxon>
        <taxon>Kitasatosporales</taxon>
        <taxon>Streptomycetaceae</taxon>
        <taxon>Streptomyces</taxon>
    </lineage>
</organism>
<proteinExistence type="inferred from homology"/>
<dbReference type="GO" id="GO:0006281">
    <property type="term" value="P:DNA repair"/>
    <property type="evidence" value="ECO:0007669"/>
    <property type="project" value="InterPro"/>
</dbReference>
<dbReference type="GO" id="GO:0005524">
    <property type="term" value="F:ATP binding"/>
    <property type="evidence" value="ECO:0007669"/>
    <property type="project" value="InterPro"/>
</dbReference>
<dbReference type="NCBIfam" id="TIGR02779">
    <property type="entry name" value="NHEJ_ligase_lig"/>
    <property type="match status" value="1"/>
</dbReference>
<dbReference type="EMBL" id="SRID01000020">
    <property type="protein sequence ID" value="TGB17110.1"/>
    <property type="molecule type" value="Genomic_DNA"/>
</dbReference>
<dbReference type="GO" id="GO:0006310">
    <property type="term" value="P:DNA recombination"/>
    <property type="evidence" value="ECO:0007669"/>
    <property type="project" value="InterPro"/>
</dbReference>
<reference evidence="6 7" key="1">
    <citation type="submission" date="2019-03" db="EMBL/GenBank/DDBJ databases">
        <authorList>
            <person name="Gonzalez-Pimentel J.L."/>
        </authorList>
    </citation>
    <scope>NUCLEOTIDE SEQUENCE [LARGE SCALE GENOMIC DNA]</scope>
    <source>
        <strain evidence="6 7">JCM 31289</strain>
    </source>
</reference>
<dbReference type="SUPFAM" id="SSF56091">
    <property type="entry name" value="DNA ligase/mRNA capping enzyme, catalytic domain"/>
    <property type="match status" value="1"/>
</dbReference>
<evidence type="ECO:0000313" key="7">
    <source>
        <dbReference type="Proteomes" id="UP000297948"/>
    </source>
</evidence>
<protein>
    <recommendedName>
        <fullName evidence="2">DNA ligase (ATP)</fullName>
        <ecNumber evidence="2">6.5.1.1</ecNumber>
    </recommendedName>
</protein>
<dbReference type="Proteomes" id="UP000297948">
    <property type="component" value="Unassembled WGS sequence"/>
</dbReference>
<dbReference type="Pfam" id="PF01068">
    <property type="entry name" value="DNA_ligase_A_M"/>
    <property type="match status" value="1"/>
</dbReference>
<gene>
    <name evidence="6" type="ORF">E4099_04130</name>
</gene>
<dbReference type="InterPro" id="IPR014146">
    <property type="entry name" value="LigD_ligase_dom"/>
</dbReference>
<dbReference type="Gene3D" id="3.30.470.30">
    <property type="entry name" value="DNA ligase/mRNA capping enzyme"/>
    <property type="match status" value="1"/>
</dbReference>
<dbReference type="AlphaFoldDB" id="A0A4Z0HC53"/>
<dbReference type="Gene3D" id="3.30.1490.70">
    <property type="match status" value="1"/>
</dbReference>
<name>A0A4Z0HC53_9ACTN</name>
<dbReference type="InterPro" id="IPR012310">
    <property type="entry name" value="DNA_ligase_ATP-dep_cent"/>
</dbReference>
<dbReference type="PANTHER" id="PTHR45674:SF4">
    <property type="entry name" value="DNA LIGASE 1"/>
    <property type="match status" value="1"/>
</dbReference>
<keyword evidence="7" id="KW-1185">Reference proteome</keyword>
<dbReference type="Pfam" id="PF04679">
    <property type="entry name" value="DNA_ligase_A_C"/>
    <property type="match status" value="1"/>
</dbReference>
<dbReference type="PANTHER" id="PTHR45674">
    <property type="entry name" value="DNA LIGASE 1/3 FAMILY MEMBER"/>
    <property type="match status" value="1"/>
</dbReference>
<dbReference type="GO" id="GO:0003910">
    <property type="term" value="F:DNA ligase (ATP) activity"/>
    <property type="evidence" value="ECO:0007669"/>
    <property type="project" value="UniProtKB-EC"/>
</dbReference>
<comment type="similarity">
    <text evidence="1">Belongs to the ATP-dependent DNA ligase family.</text>
</comment>
<dbReference type="InterPro" id="IPR050191">
    <property type="entry name" value="ATP-dep_DNA_ligase"/>
</dbReference>
<dbReference type="OrthoDB" id="3733803at2"/>
<comment type="caution">
    <text evidence="6">The sequence shown here is derived from an EMBL/GenBank/DDBJ whole genome shotgun (WGS) entry which is preliminary data.</text>
</comment>
<evidence type="ECO:0000256" key="2">
    <source>
        <dbReference type="ARBA" id="ARBA00012727"/>
    </source>
</evidence>
<feature type="domain" description="ATP-dependent DNA ligase family profile" evidence="5">
    <location>
        <begin position="96"/>
        <end position="188"/>
    </location>
</feature>
<evidence type="ECO:0000256" key="4">
    <source>
        <dbReference type="ARBA" id="ARBA00034003"/>
    </source>
</evidence>
<dbReference type="PROSITE" id="PS50160">
    <property type="entry name" value="DNA_LIGASE_A3"/>
    <property type="match status" value="1"/>
</dbReference>
<accession>A0A4Z0HC53</accession>
<evidence type="ECO:0000256" key="1">
    <source>
        <dbReference type="ARBA" id="ARBA00007572"/>
    </source>
</evidence>
<dbReference type="EC" id="6.5.1.1" evidence="2"/>
<evidence type="ECO:0000256" key="3">
    <source>
        <dbReference type="ARBA" id="ARBA00022598"/>
    </source>
</evidence>
<dbReference type="SUPFAM" id="SSF50249">
    <property type="entry name" value="Nucleic acid-binding proteins"/>
    <property type="match status" value="1"/>
</dbReference>